<proteinExistence type="predicted"/>
<organism evidence="2 3">
    <name type="scientific">Rathayibacter oskolensis</name>
    <dbReference type="NCBI Taxonomy" id="1891671"/>
    <lineage>
        <taxon>Bacteria</taxon>
        <taxon>Bacillati</taxon>
        <taxon>Actinomycetota</taxon>
        <taxon>Actinomycetes</taxon>
        <taxon>Micrococcales</taxon>
        <taxon>Microbacteriaceae</taxon>
        <taxon>Rathayibacter</taxon>
    </lineage>
</organism>
<protein>
    <submittedName>
        <fullName evidence="2">Uncharacterized protein</fullName>
    </submittedName>
</protein>
<name>A0A1X7MX45_9MICO</name>
<reference evidence="3" key="1">
    <citation type="submission" date="2017-04" db="EMBL/GenBank/DDBJ databases">
        <authorList>
            <person name="Varghese N."/>
            <person name="Submissions S."/>
        </authorList>
    </citation>
    <scope>NUCLEOTIDE SEQUENCE [LARGE SCALE GENOMIC DNA]</scope>
    <source>
        <strain evidence="3">VKM Ac-2121</strain>
    </source>
</reference>
<dbReference type="AlphaFoldDB" id="A0A1X7MX45"/>
<sequence>MPTTSLRGDSGAPSRAPEYAALPPRTPAALVFDVWQSRAHWDAAGHRTGIDTRIRIRVGAPAATLAVRVRYPASTWVGGRPIALTGAGWSFTTATADLKGAVEYVFTWRGPALGLFEATPELAYTLTATVPGRVQLSATASAPNAGPVVAPSWGDDVY</sequence>
<gene>
    <name evidence="2" type="ORF">SAMN06295885_0196</name>
</gene>
<dbReference type="Proteomes" id="UP000193711">
    <property type="component" value="Unassembled WGS sequence"/>
</dbReference>
<evidence type="ECO:0000313" key="2">
    <source>
        <dbReference type="EMBL" id="SMH28538.1"/>
    </source>
</evidence>
<keyword evidence="3" id="KW-1185">Reference proteome</keyword>
<dbReference type="OrthoDB" id="5130189at2"/>
<dbReference type="EMBL" id="FXBM01000001">
    <property type="protein sequence ID" value="SMH28538.1"/>
    <property type="molecule type" value="Genomic_DNA"/>
</dbReference>
<feature type="region of interest" description="Disordered" evidence="1">
    <location>
        <begin position="1"/>
        <end position="20"/>
    </location>
</feature>
<accession>A0A1X7MX45</accession>
<evidence type="ECO:0000256" key="1">
    <source>
        <dbReference type="SAM" id="MobiDB-lite"/>
    </source>
</evidence>
<evidence type="ECO:0000313" key="3">
    <source>
        <dbReference type="Proteomes" id="UP000193711"/>
    </source>
</evidence>
<dbReference type="RefSeq" id="WP_085474753.1">
    <property type="nucleotide sequence ID" value="NZ_FXBM01000001.1"/>
</dbReference>